<evidence type="ECO:0000313" key="12">
    <source>
        <dbReference type="Proteomes" id="UP000825729"/>
    </source>
</evidence>
<evidence type="ECO:0000256" key="7">
    <source>
        <dbReference type="ARBA" id="ARBA00023136"/>
    </source>
</evidence>
<comment type="caution">
    <text evidence="11">The sequence shown here is derived from an EMBL/GenBank/DDBJ whole genome shotgun (WGS) entry which is preliminary data.</text>
</comment>
<dbReference type="GO" id="GO:0006862">
    <property type="term" value="P:nucleotide transport"/>
    <property type="evidence" value="ECO:0007669"/>
    <property type="project" value="InterPro"/>
</dbReference>
<evidence type="ECO:0000256" key="5">
    <source>
        <dbReference type="ARBA" id="ARBA00022737"/>
    </source>
</evidence>
<keyword evidence="4 8" id="KW-0812">Transmembrane</keyword>
<evidence type="ECO:0000256" key="4">
    <source>
        <dbReference type="ARBA" id="ARBA00022692"/>
    </source>
</evidence>
<dbReference type="Proteomes" id="UP000825729">
    <property type="component" value="Unassembled WGS sequence"/>
</dbReference>
<dbReference type="GO" id="GO:0016020">
    <property type="term" value="C:membrane"/>
    <property type="evidence" value="ECO:0007669"/>
    <property type="project" value="UniProtKB-SubCell"/>
</dbReference>
<evidence type="ECO:0000256" key="1">
    <source>
        <dbReference type="ARBA" id="ARBA00004141"/>
    </source>
</evidence>
<evidence type="ECO:0000256" key="8">
    <source>
        <dbReference type="PROSITE-ProRule" id="PRU00282"/>
    </source>
</evidence>
<reference evidence="11 12" key="1">
    <citation type="submission" date="2021-07" db="EMBL/GenBank/DDBJ databases">
        <title>The Aristolochia fimbriata genome: insights into angiosperm evolution, floral development and chemical biosynthesis.</title>
        <authorList>
            <person name="Jiao Y."/>
        </authorList>
    </citation>
    <scope>NUCLEOTIDE SEQUENCE [LARGE SCALE GENOMIC DNA]</scope>
    <source>
        <strain evidence="11">IBCAS-2021</strain>
        <tissue evidence="11">Leaf</tissue>
    </source>
</reference>
<dbReference type="InterPro" id="IPR023395">
    <property type="entry name" value="MCP_dom_sf"/>
</dbReference>
<feature type="coiled-coil region" evidence="10">
    <location>
        <begin position="14"/>
        <end position="41"/>
    </location>
</feature>
<keyword evidence="10" id="KW-0175">Coiled coil</keyword>
<name>A0AAV7EI16_ARIFI</name>
<feature type="repeat" description="Solcar" evidence="8">
    <location>
        <begin position="7"/>
        <end position="96"/>
    </location>
</feature>
<keyword evidence="5" id="KW-0677">Repeat</keyword>
<sequence length="153" mass="16765">MDKSNQCTETVSKLKTAVEEVTNLRRELDISQKLLDECQTQGMRTGVVPYTSIISALRRIAHEEGIRGLYSGLLPALAGVSHVAIQFPAYEKIKSYLASRANTTFDKLGAGKVVVASSLSKILASTLTYPHEVLSLYLDIEQLGVVSMPLYSF</sequence>
<evidence type="ECO:0000256" key="6">
    <source>
        <dbReference type="ARBA" id="ARBA00022989"/>
    </source>
</evidence>
<comment type="subcellular location">
    <subcellularLocation>
        <location evidence="1">Membrane</location>
        <topology evidence="1">Multi-pass membrane protein</topology>
    </subcellularLocation>
</comment>
<evidence type="ECO:0000256" key="9">
    <source>
        <dbReference type="RuleBase" id="RU000488"/>
    </source>
</evidence>
<dbReference type="InterPro" id="IPR018108">
    <property type="entry name" value="MCP_transmembrane"/>
</dbReference>
<evidence type="ECO:0000256" key="2">
    <source>
        <dbReference type="ARBA" id="ARBA00006375"/>
    </source>
</evidence>
<proteinExistence type="inferred from homology"/>
<dbReference type="InterPro" id="IPR044712">
    <property type="entry name" value="SLC25A32-like"/>
</dbReference>
<gene>
    <name evidence="11" type="ORF">H6P81_014507</name>
</gene>
<dbReference type="Pfam" id="PF00153">
    <property type="entry name" value="Mito_carr"/>
    <property type="match status" value="1"/>
</dbReference>
<dbReference type="PANTHER" id="PTHR45683">
    <property type="entry name" value="MITOCHONDRIAL NICOTINAMIDE ADENINE DINUCLEOTIDE TRANSPORTER 1-RELATED-RELATED"/>
    <property type="match status" value="1"/>
</dbReference>
<keyword evidence="7 8" id="KW-0472">Membrane</keyword>
<protein>
    <submittedName>
        <fullName evidence="11">Uncharacterized protein</fullName>
    </submittedName>
</protein>
<evidence type="ECO:0000313" key="11">
    <source>
        <dbReference type="EMBL" id="KAG9448379.1"/>
    </source>
</evidence>
<dbReference type="SUPFAM" id="SSF103506">
    <property type="entry name" value="Mitochondrial carrier"/>
    <property type="match status" value="1"/>
</dbReference>
<comment type="similarity">
    <text evidence="2 9">Belongs to the mitochondrial carrier (TC 2.A.29) family.</text>
</comment>
<dbReference type="Gene3D" id="1.50.40.10">
    <property type="entry name" value="Mitochondrial carrier domain"/>
    <property type="match status" value="1"/>
</dbReference>
<evidence type="ECO:0000256" key="10">
    <source>
        <dbReference type="SAM" id="Coils"/>
    </source>
</evidence>
<organism evidence="11 12">
    <name type="scientific">Aristolochia fimbriata</name>
    <name type="common">White veined hardy Dutchman's pipe vine</name>
    <dbReference type="NCBI Taxonomy" id="158543"/>
    <lineage>
        <taxon>Eukaryota</taxon>
        <taxon>Viridiplantae</taxon>
        <taxon>Streptophyta</taxon>
        <taxon>Embryophyta</taxon>
        <taxon>Tracheophyta</taxon>
        <taxon>Spermatophyta</taxon>
        <taxon>Magnoliopsida</taxon>
        <taxon>Magnoliidae</taxon>
        <taxon>Piperales</taxon>
        <taxon>Aristolochiaceae</taxon>
        <taxon>Aristolochia</taxon>
    </lineage>
</organism>
<keyword evidence="12" id="KW-1185">Reference proteome</keyword>
<evidence type="ECO:0000256" key="3">
    <source>
        <dbReference type="ARBA" id="ARBA00022448"/>
    </source>
</evidence>
<dbReference type="PROSITE" id="PS50920">
    <property type="entry name" value="SOLCAR"/>
    <property type="match status" value="1"/>
</dbReference>
<keyword evidence="3 9" id="KW-0813">Transport</keyword>
<dbReference type="AlphaFoldDB" id="A0AAV7EI16"/>
<dbReference type="EMBL" id="JAINDJ010000005">
    <property type="protein sequence ID" value="KAG9448379.1"/>
    <property type="molecule type" value="Genomic_DNA"/>
</dbReference>
<keyword evidence="6" id="KW-1133">Transmembrane helix</keyword>
<dbReference type="GO" id="GO:0055085">
    <property type="term" value="P:transmembrane transport"/>
    <property type="evidence" value="ECO:0007669"/>
    <property type="project" value="InterPro"/>
</dbReference>
<accession>A0AAV7EI16</accession>